<evidence type="ECO:0000256" key="1">
    <source>
        <dbReference type="SAM" id="MobiDB-lite"/>
    </source>
</evidence>
<feature type="compositionally biased region" description="Basic and acidic residues" evidence="1">
    <location>
        <begin position="149"/>
        <end position="162"/>
    </location>
</feature>
<organism evidence="2 3">
    <name type="scientific">Cercospora zeae-maydis SCOH1-5</name>
    <dbReference type="NCBI Taxonomy" id="717836"/>
    <lineage>
        <taxon>Eukaryota</taxon>
        <taxon>Fungi</taxon>
        <taxon>Dikarya</taxon>
        <taxon>Ascomycota</taxon>
        <taxon>Pezizomycotina</taxon>
        <taxon>Dothideomycetes</taxon>
        <taxon>Dothideomycetidae</taxon>
        <taxon>Mycosphaerellales</taxon>
        <taxon>Mycosphaerellaceae</taxon>
        <taxon>Cercospora</taxon>
    </lineage>
</organism>
<sequence length="162" mass="16644">MGGRREGTGEGAWGRRALILGAAAEQERRAAAAAAAAAAAVGGGGIAVGDKSRSAEGISVIASEVARTAGSPSPFAATQPSGLRDHNAREASASALLSRPSLAGWRRRQQQSSSSSSSSVQHRTASSLPALLSHHRGGRAPRQAPARRVQMEASRHRERRPG</sequence>
<dbReference type="EMBL" id="ML992664">
    <property type="protein sequence ID" value="KAF2216199.1"/>
    <property type="molecule type" value="Genomic_DNA"/>
</dbReference>
<keyword evidence="3" id="KW-1185">Reference proteome</keyword>
<gene>
    <name evidence="2" type="ORF">CERZMDRAFT_81352</name>
</gene>
<evidence type="ECO:0000313" key="2">
    <source>
        <dbReference type="EMBL" id="KAF2216199.1"/>
    </source>
</evidence>
<protein>
    <submittedName>
        <fullName evidence="2">Uncharacterized protein</fullName>
    </submittedName>
</protein>
<name>A0A6A6FS31_9PEZI</name>
<proteinExistence type="predicted"/>
<dbReference type="Proteomes" id="UP000799539">
    <property type="component" value="Unassembled WGS sequence"/>
</dbReference>
<accession>A0A6A6FS31</accession>
<feature type="compositionally biased region" description="Low complexity" evidence="1">
    <location>
        <begin position="110"/>
        <end position="127"/>
    </location>
</feature>
<evidence type="ECO:0000313" key="3">
    <source>
        <dbReference type="Proteomes" id="UP000799539"/>
    </source>
</evidence>
<feature type="compositionally biased region" description="Low complexity" evidence="1">
    <location>
        <begin position="91"/>
        <end position="103"/>
    </location>
</feature>
<dbReference type="AlphaFoldDB" id="A0A6A6FS31"/>
<reference evidence="2" key="1">
    <citation type="journal article" date="2020" name="Stud. Mycol.">
        <title>101 Dothideomycetes genomes: a test case for predicting lifestyles and emergence of pathogens.</title>
        <authorList>
            <person name="Haridas S."/>
            <person name="Albert R."/>
            <person name="Binder M."/>
            <person name="Bloem J."/>
            <person name="Labutti K."/>
            <person name="Salamov A."/>
            <person name="Andreopoulos B."/>
            <person name="Baker S."/>
            <person name="Barry K."/>
            <person name="Bills G."/>
            <person name="Bluhm B."/>
            <person name="Cannon C."/>
            <person name="Castanera R."/>
            <person name="Culley D."/>
            <person name="Daum C."/>
            <person name="Ezra D."/>
            <person name="Gonzalez J."/>
            <person name="Henrissat B."/>
            <person name="Kuo A."/>
            <person name="Liang C."/>
            <person name="Lipzen A."/>
            <person name="Lutzoni F."/>
            <person name="Magnuson J."/>
            <person name="Mondo S."/>
            <person name="Nolan M."/>
            <person name="Ohm R."/>
            <person name="Pangilinan J."/>
            <person name="Park H.-J."/>
            <person name="Ramirez L."/>
            <person name="Alfaro M."/>
            <person name="Sun H."/>
            <person name="Tritt A."/>
            <person name="Yoshinaga Y."/>
            <person name="Zwiers L.-H."/>
            <person name="Turgeon B."/>
            <person name="Goodwin S."/>
            <person name="Spatafora J."/>
            <person name="Crous P."/>
            <person name="Grigoriev I."/>
        </authorList>
    </citation>
    <scope>NUCLEOTIDE SEQUENCE</scope>
    <source>
        <strain evidence="2">SCOH1-5</strain>
    </source>
</reference>
<feature type="region of interest" description="Disordered" evidence="1">
    <location>
        <begin position="66"/>
        <end position="162"/>
    </location>
</feature>